<accession>A0A6J5RU61</accession>
<sequence length="71" mass="7859">MNEKDGGPVYPSEYSLRTNQGITLRDYFASSAMAGYVMGWPLQTSALPENLPLIARMSYKIADAMIAERAK</sequence>
<evidence type="ECO:0000313" key="2">
    <source>
        <dbReference type="EMBL" id="CAB4201931.1"/>
    </source>
</evidence>
<protein>
    <submittedName>
        <fullName evidence="2">Uncharacterized protein</fullName>
    </submittedName>
</protein>
<gene>
    <name evidence="1" type="ORF">UFOVP1101_10</name>
    <name evidence="2" type="ORF">UFOVP1362_16</name>
</gene>
<evidence type="ECO:0000313" key="1">
    <source>
        <dbReference type="EMBL" id="CAB4183802.1"/>
    </source>
</evidence>
<dbReference type="EMBL" id="LR797311">
    <property type="protein sequence ID" value="CAB4201931.1"/>
    <property type="molecule type" value="Genomic_DNA"/>
</dbReference>
<organism evidence="2">
    <name type="scientific">uncultured Caudovirales phage</name>
    <dbReference type="NCBI Taxonomy" id="2100421"/>
    <lineage>
        <taxon>Viruses</taxon>
        <taxon>Duplodnaviria</taxon>
        <taxon>Heunggongvirae</taxon>
        <taxon>Uroviricota</taxon>
        <taxon>Caudoviricetes</taxon>
        <taxon>Peduoviridae</taxon>
        <taxon>Maltschvirus</taxon>
        <taxon>Maltschvirus maltsch</taxon>
    </lineage>
</organism>
<reference evidence="2" key="1">
    <citation type="submission" date="2020-05" db="EMBL/GenBank/DDBJ databases">
        <authorList>
            <person name="Chiriac C."/>
            <person name="Salcher M."/>
            <person name="Ghai R."/>
            <person name="Kavagutti S V."/>
        </authorList>
    </citation>
    <scope>NUCLEOTIDE SEQUENCE</scope>
</reference>
<proteinExistence type="predicted"/>
<name>A0A6J5RU61_9CAUD</name>
<dbReference type="EMBL" id="LR797059">
    <property type="protein sequence ID" value="CAB4183802.1"/>
    <property type="molecule type" value="Genomic_DNA"/>
</dbReference>